<evidence type="ECO:0000313" key="1">
    <source>
        <dbReference type="EMBL" id="NKI31837.1"/>
    </source>
</evidence>
<dbReference type="RefSeq" id="WP_168551984.1">
    <property type="nucleotide sequence ID" value="NZ_JAAWWL010000001.1"/>
</dbReference>
<sequence length="231" mass="26288">MNKLLVIYGSVLISGTAIAEDQKSTVYEPLVQNSTTSRSFENKLSLLSFNVDQLTSVSGVYGDSVESEVEMDLEDSSVLYDSYLDTSNEENDAIFDFDSDITAELESEINLGFDTADYLPADFDAYSAPADIHSIDFIEDEEIELGFNTEDYLPSDFNPYEVYFNVHEVEFIEEVFELGYNHKLDLMENFDPYSEVVDIHSIDFIEDEEIELGFDTRPYLPEGFDPYARSN</sequence>
<reference evidence="1 2" key="1">
    <citation type="submission" date="2020-04" db="EMBL/GenBank/DDBJ databases">
        <authorList>
            <person name="Yoon J."/>
        </authorList>
    </citation>
    <scope>NUCLEOTIDE SEQUENCE [LARGE SCALE GENOMIC DNA]</scope>
    <source>
        <strain evidence="1 2">DJ-13</strain>
    </source>
</reference>
<organism evidence="1 2">
    <name type="scientific">Croceivirga thetidis</name>
    <dbReference type="NCBI Taxonomy" id="2721623"/>
    <lineage>
        <taxon>Bacteria</taxon>
        <taxon>Pseudomonadati</taxon>
        <taxon>Bacteroidota</taxon>
        <taxon>Flavobacteriia</taxon>
        <taxon>Flavobacteriales</taxon>
        <taxon>Flavobacteriaceae</taxon>
        <taxon>Croceivirga</taxon>
    </lineage>
</organism>
<evidence type="ECO:0000313" key="2">
    <source>
        <dbReference type="Proteomes" id="UP000718451"/>
    </source>
</evidence>
<keyword evidence="2" id="KW-1185">Reference proteome</keyword>
<dbReference type="EMBL" id="JAAWWL010000001">
    <property type="protein sequence ID" value="NKI31837.1"/>
    <property type="molecule type" value="Genomic_DNA"/>
</dbReference>
<gene>
    <name evidence="1" type="ORF">HCU67_07745</name>
</gene>
<proteinExistence type="predicted"/>
<accession>A0ABX1GPK0</accession>
<comment type="caution">
    <text evidence="1">The sequence shown here is derived from an EMBL/GenBank/DDBJ whole genome shotgun (WGS) entry which is preliminary data.</text>
</comment>
<name>A0ABX1GPK0_9FLAO</name>
<dbReference type="Proteomes" id="UP000718451">
    <property type="component" value="Unassembled WGS sequence"/>
</dbReference>
<protein>
    <submittedName>
        <fullName evidence="1">Uncharacterized protein</fullName>
    </submittedName>
</protein>